<feature type="region of interest" description="Disordered" evidence="1">
    <location>
        <begin position="1"/>
        <end position="32"/>
    </location>
</feature>
<evidence type="ECO:0000256" key="1">
    <source>
        <dbReference type="SAM" id="MobiDB-lite"/>
    </source>
</evidence>
<accession>B4GIU5</accession>
<gene>
    <name evidence="2" type="primary">Dper\GL17269</name>
    <name evidence="2" type="ORF">Dper_GL17269</name>
</gene>
<reference evidence="2 3" key="1">
    <citation type="journal article" date="2007" name="Nature">
        <title>Evolution of genes and genomes on the Drosophila phylogeny.</title>
        <authorList>
            <consortium name="Drosophila 12 Genomes Consortium"/>
            <person name="Clark A.G."/>
            <person name="Eisen M.B."/>
            <person name="Smith D.R."/>
            <person name="Bergman C.M."/>
            <person name="Oliver B."/>
            <person name="Markow T.A."/>
            <person name="Kaufman T.C."/>
            <person name="Kellis M."/>
            <person name="Gelbart W."/>
            <person name="Iyer V.N."/>
            <person name="Pollard D.A."/>
            <person name="Sackton T.B."/>
            <person name="Larracuente A.M."/>
            <person name="Singh N.D."/>
            <person name="Abad J.P."/>
            <person name="Abt D.N."/>
            <person name="Adryan B."/>
            <person name="Aguade M."/>
            <person name="Akashi H."/>
            <person name="Anderson W.W."/>
            <person name="Aquadro C.F."/>
            <person name="Ardell D.H."/>
            <person name="Arguello R."/>
            <person name="Artieri C.G."/>
            <person name="Barbash D.A."/>
            <person name="Barker D."/>
            <person name="Barsanti P."/>
            <person name="Batterham P."/>
            <person name="Batzoglou S."/>
            <person name="Begun D."/>
            <person name="Bhutkar A."/>
            <person name="Blanco E."/>
            <person name="Bosak S.A."/>
            <person name="Bradley R.K."/>
            <person name="Brand A.D."/>
            <person name="Brent M.R."/>
            <person name="Brooks A.N."/>
            <person name="Brown R.H."/>
            <person name="Butlin R.K."/>
            <person name="Caggese C."/>
            <person name="Calvi B.R."/>
            <person name="Bernardo de Carvalho A."/>
            <person name="Caspi A."/>
            <person name="Castrezana S."/>
            <person name="Celniker S.E."/>
            <person name="Chang J.L."/>
            <person name="Chapple C."/>
            <person name="Chatterji S."/>
            <person name="Chinwalla A."/>
            <person name="Civetta A."/>
            <person name="Clifton S.W."/>
            <person name="Comeron J.M."/>
            <person name="Costello J.C."/>
            <person name="Coyne J.A."/>
            <person name="Daub J."/>
            <person name="David R.G."/>
            <person name="Delcher A.L."/>
            <person name="Delehaunty K."/>
            <person name="Do C.B."/>
            <person name="Ebling H."/>
            <person name="Edwards K."/>
            <person name="Eickbush T."/>
            <person name="Evans J.D."/>
            <person name="Filipski A."/>
            <person name="Findeiss S."/>
            <person name="Freyhult E."/>
            <person name="Fulton L."/>
            <person name="Fulton R."/>
            <person name="Garcia A.C."/>
            <person name="Gardiner A."/>
            <person name="Garfield D.A."/>
            <person name="Garvin B.E."/>
            <person name="Gibson G."/>
            <person name="Gilbert D."/>
            <person name="Gnerre S."/>
            <person name="Godfrey J."/>
            <person name="Good R."/>
            <person name="Gotea V."/>
            <person name="Gravely B."/>
            <person name="Greenberg A.J."/>
            <person name="Griffiths-Jones S."/>
            <person name="Gross S."/>
            <person name="Guigo R."/>
            <person name="Gustafson E.A."/>
            <person name="Haerty W."/>
            <person name="Hahn M.W."/>
            <person name="Halligan D.L."/>
            <person name="Halpern A.L."/>
            <person name="Halter G.M."/>
            <person name="Han M.V."/>
            <person name="Heger A."/>
            <person name="Hillier L."/>
            <person name="Hinrichs A.S."/>
            <person name="Holmes I."/>
            <person name="Hoskins R.A."/>
            <person name="Hubisz M.J."/>
            <person name="Hultmark D."/>
            <person name="Huntley M.A."/>
            <person name="Jaffe D.B."/>
            <person name="Jagadeeshan S."/>
            <person name="Jeck W.R."/>
            <person name="Johnson J."/>
            <person name="Jones C.D."/>
            <person name="Jordan W.C."/>
            <person name="Karpen G.H."/>
            <person name="Kataoka E."/>
            <person name="Keightley P.D."/>
            <person name="Kheradpour P."/>
            <person name="Kirkness E.F."/>
            <person name="Koerich L.B."/>
            <person name="Kristiansen K."/>
            <person name="Kudrna D."/>
            <person name="Kulathinal R.J."/>
            <person name="Kumar S."/>
            <person name="Kwok R."/>
            <person name="Lander E."/>
            <person name="Langley C.H."/>
            <person name="Lapoint R."/>
            <person name="Lazzaro B.P."/>
            <person name="Lee S.J."/>
            <person name="Levesque L."/>
            <person name="Li R."/>
            <person name="Lin C.F."/>
            <person name="Lin M.F."/>
            <person name="Lindblad-Toh K."/>
            <person name="Llopart A."/>
            <person name="Long M."/>
            <person name="Low L."/>
            <person name="Lozovsky E."/>
            <person name="Lu J."/>
            <person name="Luo M."/>
            <person name="Machado C.A."/>
            <person name="Makalowski W."/>
            <person name="Marzo M."/>
            <person name="Matsuda M."/>
            <person name="Matzkin L."/>
            <person name="McAllister B."/>
            <person name="McBride C.S."/>
            <person name="McKernan B."/>
            <person name="McKernan K."/>
            <person name="Mendez-Lago M."/>
            <person name="Minx P."/>
            <person name="Mollenhauer M.U."/>
            <person name="Montooth K."/>
            <person name="Mount S.M."/>
            <person name="Mu X."/>
            <person name="Myers E."/>
            <person name="Negre B."/>
            <person name="Newfeld S."/>
            <person name="Nielsen R."/>
            <person name="Noor M.A."/>
            <person name="O'Grady P."/>
            <person name="Pachter L."/>
            <person name="Papaceit M."/>
            <person name="Parisi M.J."/>
            <person name="Parisi M."/>
            <person name="Parts L."/>
            <person name="Pedersen J.S."/>
            <person name="Pesole G."/>
            <person name="Phillippy A.M."/>
            <person name="Ponting C.P."/>
            <person name="Pop M."/>
            <person name="Porcelli D."/>
            <person name="Powell J.R."/>
            <person name="Prohaska S."/>
            <person name="Pruitt K."/>
            <person name="Puig M."/>
            <person name="Quesneville H."/>
            <person name="Ram K.R."/>
            <person name="Rand D."/>
            <person name="Rasmussen M.D."/>
            <person name="Reed L.K."/>
            <person name="Reenan R."/>
            <person name="Reily A."/>
            <person name="Remington K.A."/>
            <person name="Rieger T.T."/>
            <person name="Ritchie M.G."/>
            <person name="Robin C."/>
            <person name="Rogers Y.H."/>
            <person name="Rohde C."/>
            <person name="Rozas J."/>
            <person name="Rubenfield M.J."/>
            <person name="Ruiz A."/>
            <person name="Russo S."/>
            <person name="Salzberg S.L."/>
            <person name="Sanchez-Gracia A."/>
            <person name="Saranga D.J."/>
            <person name="Sato H."/>
            <person name="Schaeffer S.W."/>
            <person name="Schatz M.C."/>
            <person name="Schlenke T."/>
            <person name="Schwartz R."/>
            <person name="Segarra C."/>
            <person name="Singh R.S."/>
            <person name="Sirot L."/>
            <person name="Sirota M."/>
            <person name="Sisneros N.B."/>
            <person name="Smith C.D."/>
            <person name="Smith T.F."/>
            <person name="Spieth J."/>
            <person name="Stage D.E."/>
            <person name="Stark A."/>
            <person name="Stephan W."/>
            <person name="Strausberg R.L."/>
            <person name="Strempel S."/>
            <person name="Sturgill D."/>
            <person name="Sutton G."/>
            <person name="Sutton G.G."/>
            <person name="Tao W."/>
            <person name="Teichmann S."/>
            <person name="Tobari Y.N."/>
            <person name="Tomimura Y."/>
            <person name="Tsolas J.M."/>
            <person name="Valente V.L."/>
            <person name="Venter E."/>
            <person name="Venter J.C."/>
            <person name="Vicario S."/>
            <person name="Vieira F.G."/>
            <person name="Vilella A.J."/>
            <person name="Villasante A."/>
            <person name="Walenz B."/>
            <person name="Wang J."/>
            <person name="Wasserman M."/>
            <person name="Watts T."/>
            <person name="Wilson D."/>
            <person name="Wilson R.K."/>
            <person name="Wing R.A."/>
            <person name="Wolfner M.F."/>
            <person name="Wong A."/>
            <person name="Wong G.K."/>
            <person name="Wu C.I."/>
            <person name="Wu G."/>
            <person name="Yamamoto D."/>
            <person name="Yang H.P."/>
            <person name="Yang S.P."/>
            <person name="Yorke J.A."/>
            <person name="Yoshida K."/>
            <person name="Zdobnov E."/>
            <person name="Zhang P."/>
            <person name="Zhang Y."/>
            <person name="Zimin A.V."/>
            <person name="Baldwin J."/>
            <person name="Abdouelleil A."/>
            <person name="Abdulkadir J."/>
            <person name="Abebe A."/>
            <person name="Abera B."/>
            <person name="Abreu J."/>
            <person name="Acer S.C."/>
            <person name="Aftuck L."/>
            <person name="Alexander A."/>
            <person name="An P."/>
            <person name="Anderson E."/>
            <person name="Anderson S."/>
            <person name="Arachi H."/>
            <person name="Azer M."/>
            <person name="Bachantsang P."/>
            <person name="Barry A."/>
            <person name="Bayul T."/>
            <person name="Berlin A."/>
            <person name="Bessette D."/>
            <person name="Bloom T."/>
            <person name="Blye J."/>
            <person name="Boguslavskiy L."/>
            <person name="Bonnet C."/>
            <person name="Boukhgalter B."/>
            <person name="Bourzgui I."/>
            <person name="Brown A."/>
            <person name="Cahill P."/>
            <person name="Channer S."/>
            <person name="Cheshatsang Y."/>
            <person name="Chuda L."/>
            <person name="Citroen M."/>
            <person name="Collymore A."/>
            <person name="Cooke P."/>
            <person name="Costello M."/>
            <person name="D'Aco K."/>
            <person name="Daza R."/>
            <person name="De Haan G."/>
            <person name="DeGray S."/>
            <person name="DeMaso C."/>
            <person name="Dhargay N."/>
            <person name="Dooley K."/>
            <person name="Dooley E."/>
            <person name="Doricent M."/>
            <person name="Dorje P."/>
            <person name="Dorjee K."/>
            <person name="Dupes A."/>
            <person name="Elong R."/>
            <person name="Falk J."/>
            <person name="Farina A."/>
            <person name="Faro S."/>
            <person name="Ferguson D."/>
            <person name="Fisher S."/>
            <person name="Foley C.D."/>
            <person name="Franke A."/>
            <person name="Friedrich D."/>
            <person name="Gadbois L."/>
            <person name="Gearin G."/>
            <person name="Gearin C.R."/>
            <person name="Giannoukos G."/>
            <person name="Goode T."/>
            <person name="Graham J."/>
            <person name="Grandbois E."/>
            <person name="Grewal S."/>
            <person name="Gyaltsen K."/>
            <person name="Hafez N."/>
            <person name="Hagos B."/>
            <person name="Hall J."/>
            <person name="Henson C."/>
            <person name="Hollinger A."/>
            <person name="Honan T."/>
            <person name="Huard M.D."/>
            <person name="Hughes L."/>
            <person name="Hurhula B."/>
            <person name="Husby M.E."/>
            <person name="Kamat A."/>
            <person name="Kanga B."/>
            <person name="Kashin S."/>
            <person name="Khazanovich D."/>
            <person name="Kisner P."/>
            <person name="Lance K."/>
            <person name="Lara M."/>
            <person name="Lee W."/>
            <person name="Lennon N."/>
            <person name="Letendre F."/>
            <person name="LeVine R."/>
            <person name="Lipovsky A."/>
            <person name="Liu X."/>
            <person name="Liu J."/>
            <person name="Liu S."/>
            <person name="Lokyitsang T."/>
            <person name="Lokyitsang Y."/>
            <person name="Lubonja R."/>
            <person name="Lui A."/>
            <person name="MacDonald P."/>
            <person name="Magnisalis V."/>
            <person name="Maru K."/>
            <person name="Matthews C."/>
            <person name="McCusker W."/>
            <person name="McDonough S."/>
            <person name="Mehta T."/>
            <person name="Meldrim J."/>
            <person name="Meneus L."/>
            <person name="Mihai O."/>
            <person name="Mihalev A."/>
            <person name="Mihova T."/>
            <person name="Mittelman R."/>
            <person name="Mlenga V."/>
            <person name="Montmayeur A."/>
            <person name="Mulrain L."/>
            <person name="Navidi A."/>
            <person name="Naylor J."/>
            <person name="Negash T."/>
            <person name="Nguyen T."/>
            <person name="Nguyen N."/>
            <person name="Nicol R."/>
            <person name="Norbu C."/>
            <person name="Norbu N."/>
            <person name="Novod N."/>
            <person name="O'Neill B."/>
            <person name="Osman S."/>
            <person name="Markiewicz E."/>
            <person name="Oyono O.L."/>
            <person name="Patti C."/>
            <person name="Phunkhang P."/>
            <person name="Pierre F."/>
            <person name="Priest M."/>
            <person name="Raghuraman S."/>
            <person name="Rege F."/>
            <person name="Reyes R."/>
            <person name="Rise C."/>
            <person name="Rogov P."/>
            <person name="Ross K."/>
            <person name="Ryan E."/>
            <person name="Settipalli S."/>
            <person name="Shea T."/>
            <person name="Sherpa N."/>
            <person name="Shi L."/>
            <person name="Shih D."/>
            <person name="Sparrow T."/>
            <person name="Spaulding J."/>
            <person name="Stalker J."/>
            <person name="Stange-Thomann N."/>
            <person name="Stavropoulos S."/>
            <person name="Stone C."/>
            <person name="Strader C."/>
            <person name="Tesfaye S."/>
            <person name="Thomson T."/>
            <person name="Thoulutsang Y."/>
            <person name="Thoulutsang D."/>
            <person name="Topham K."/>
            <person name="Topping I."/>
            <person name="Tsamla T."/>
            <person name="Vassiliev H."/>
            <person name="Vo A."/>
            <person name="Wangchuk T."/>
            <person name="Wangdi T."/>
            <person name="Weiand M."/>
            <person name="Wilkinson J."/>
            <person name="Wilson A."/>
            <person name="Yadav S."/>
            <person name="Young G."/>
            <person name="Yu Q."/>
            <person name="Zembek L."/>
            <person name="Zhong D."/>
            <person name="Zimmer A."/>
            <person name="Zwirko Z."/>
            <person name="Jaffe D.B."/>
            <person name="Alvarez P."/>
            <person name="Brockman W."/>
            <person name="Butler J."/>
            <person name="Chin C."/>
            <person name="Gnerre S."/>
            <person name="Grabherr M."/>
            <person name="Kleber M."/>
            <person name="Mauceli E."/>
            <person name="MacCallum I."/>
        </authorList>
    </citation>
    <scope>NUCLEOTIDE SEQUENCE [LARGE SCALE GENOMIC DNA]</scope>
    <source>
        <strain evidence="3">MSH-3 / Tucson 14011-0111.49</strain>
    </source>
</reference>
<sequence>MKLKSQFPIGTPQPSRTEAQSQSFRSGVRQRENRRGVYDWLKVRVRNKTFNERPIFMPLRKELYTFGLSEMCHTNDTREWSDYINCAIMRNMRMEYMIPKYPLHQISYFYRDYHGATMFQQGHFSTHAPGFGGK</sequence>
<organism evidence="3">
    <name type="scientific">Drosophila persimilis</name>
    <name type="common">Fruit fly</name>
    <dbReference type="NCBI Taxonomy" id="7234"/>
    <lineage>
        <taxon>Eukaryota</taxon>
        <taxon>Metazoa</taxon>
        <taxon>Ecdysozoa</taxon>
        <taxon>Arthropoda</taxon>
        <taxon>Hexapoda</taxon>
        <taxon>Insecta</taxon>
        <taxon>Pterygota</taxon>
        <taxon>Neoptera</taxon>
        <taxon>Endopterygota</taxon>
        <taxon>Diptera</taxon>
        <taxon>Brachycera</taxon>
        <taxon>Muscomorpha</taxon>
        <taxon>Ephydroidea</taxon>
        <taxon>Drosophilidae</taxon>
        <taxon>Drosophila</taxon>
        <taxon>Sophophora</taxon>
    </lineage>
</organism>
<dbReference type="HOGENOM" id="CLU_1898411_0_0_1"/>
<feature type="compositionally biased region" description="Polar residues" evidence="1">
    <location>
        <begin position="12"/>
        <end position="25"/>
    </location>
</feature>
<dbReference type="AlphaFoldDB" id="B4GIU5"/>
<name>B4GIU5_DROPE</name>
<protein>
    <submittedName>
        <fullName evidence="2">GL17269</fullName>
    </submittedName>
</protein>
<dbReference type="Proteomes" id="UP000008744">
    <property type="component" value="Unassembled WGS sequence"/>
</dbReference>
<dbReference type="EMBL" id="CH479183">
    <property type="protein sequence ID" value="EDW35430.1"/>
    <property type="molecule type" value="Genomic_DNA"/>
</dbReference>
<evidence type="ECO:0000313" key="3">
    <source>
        <dbReference type="Proteomes" id="UP000008744"/>
    </source>
</evidence>
<proteinExistence type="predicted"/>
<evidence type="ECO:0000313" key="2">
    <source>
        <dbReference type="EMBL" id="EDW35430.1"/>
    </source>
</evidence>
<dbReference type="OrthoDB" id="7882950at2759"/>
<keyword evidence="3" id="KW-1185">Reference proteome</keyword>
<dbReference type="PhylomeDB" id="B4GIU5"/>